<evidence type="ECO:0000313" key="5">
    <source>
        <dbReference type="EMBL" id="MFC5662335.1"/>
    </source>
</evidence>
<keyword evidence="2" id="KW-0067">ATP-binding</keyword>
<dbReference type="RefSeq" id="WP_380223932.1">
    <property type="nucleotide sequence ID" value="NZ_JBHSOF010000003.1"/>
</dbReference>
<feature type="domain" description="AAA+ ATPase" evidence="4">
    <location>
        <begin position="118"/>
        <end position="256"/>
    </location>
</feature>
<name>A0ABW0X1A0_9ACTN</name>
<sequence>MSLGRDRIDTEHILLGLAREPHEGASLILAGADADHRVLLELIRALPAGPTSPNAGPAPEAEPAPDEPAPDEPAPRPASLLAAVTRNLTGEAGNGRPGTVVGRRPEIERILRILTRRTRNVPLLIGEPGVGKTSVVTGLAETLAFGDGPAEFRGRTVRLLDVGALFTDPRYHGRFTETMAELVRDAREAAGLVLFLDNALSTVRTREGRAEALAFFRPVLGAPGVSVVAAATTADHRRWERDAGLDRLVQPVPVAEPAPAEVLEILRGARPRLVEHHGVEITDEALEAAARLAYGQLPGHALPGAAIDLLDEASAHVRSERALPGASLRVTEAVVTRTVGASAVLPAGPRPPVLSPPVPHDPAVWSMS</sequence>
<dbReference type="SMART" id="SM00382">
    <property type="entry name" value="AAA"/>
    <property type="match status" value="1"/>
</dbReference>
<dbReference type="InterPro" id="IPR003959">
    <property type="entry name" value="ATPase_AAA_core"/>
</dbReference>
<feature type="compositionally biased region" description="Pro residues" evidence="3">
    <location>
        <begin position="349"/>
        <end position="360"/>
    </location>
</feature>
<evidence type="ECO:0000259" key="4">
    <source>
        <dbReference type="SMART" id="SM00382"/>
    </source>
</evidence>
<protein>
    <submittedName>
        <fullName evidence="5">AAA family ATPase</fullName>
    </submittedName>
</protein>
<dbReference type="InterPro" id="IPR050130">
    <property type="entry name" value="ClpA_ClpB"/>
</dbReference>
<keyword evidence="6" id="KW-1185">Reference proteome</keyword>
<keyword evidence="1" id="KW-0547">Nucleotide-binding</keyword>
<organism evidence="5 6">
    <name type="scientific">Kitasatospora misakiensis</name>
    <dbReference type="NCBI Taxonomy" id="67330"/>
    <lineage>
        <taxon>Bacteria</taxon>
        <taxon>Bacillati</taxon>
        <taxon>Actinomycetota</taxon>
        <taxon>Actinomycetes</taxon>
        <taxon>Kitasatosporales</taxon>
        <taxon>Streptomycetaceae</taxon>
        <taxon>Kitasatospora</taxon>
    </lineage>
</organism>
<dbReference type="InterPro" id="IPR027417">
    <property type="entry name" value="P-loop_NTPase"/>
</dbReference>
<gene>
    <name evidence="5" type="ORF">ACFP3U_04995</name>
</gene>
<evidence type="ECO:0000313" key="6">
    <source>
        <dbReference type="Proteomes" id="UP001595975"/>
    </source>
</evidence>
<dbReference type="SUPFAM" id="SSF52540">
    <property type="entry name" value="P-loop containing nucleoside triphosphate hydrolases"/>
    <property type="match status" value="1"/>
</dbReference>
<dbReference type="CDD" id="cd00009">
    <property type="entry name" value="AAA"/>
    <property type="match status" value="1"/>
</dbReference>
<dbReference type="InterPro" id="IPR041546">
    <property type="entry name" value="ClpA/ClpB_AAA_lid"/>
</dbReference>
<dbReference type="Pfam" id="PF00004">
    <property type="entry name" value="AAA"/>
    <property type="match status" value="1"/>
</dbReference>
<feature type="region of interest" description="Disordered" evidence="3">
    <location>
        <begin position="349"/>
        <end position="368"/>
    </location>
</feature>
<feature type="region of interest" description="Disordered" evidence="3">
    <location>
        <begin position="49"/>
        <end position="76"/>
    </location>
</feature>
<proteinExistence type="predicted"/>
<dbReference type="PANTHER" id="PTHR11638">
    <property type="entry name" value="ATP-DEPENDENT CLP PROTEASE"/>
    <property type="match status" value="1"/>
</dbReference>
<comment type="caution">
    <text evidence="5">The sequence shown here is derived from an EMBL/GenBank/DDBJ whole genome shotgun (WGS) entry which is preliminary data.</text>
</comment>
<evidence type="ECO:0000256" key="2">
    <source>
        <dbReference type="ARBA" id="ARBA00022840"/>
    </source>
</evidence>
<dbReference type="Pfam" id="PF17871">
    <property type="entry name" value="AAA_lid_9"/>
    <property type="match status" value="1"/>
</dbReference>
<evidence type="ECO:0000256" key="3">
    <source>
        <dbReference type="SAM" id="MobiDB-lite"/>
    </source>
</evidence>
<dbReference type="Gene3D" id="3.40.50.300">
    <property type="entry name" value="P-loop containing nucleotide triphosphate hydrolases"/>
    <property type="match status" value="2"/>
</dbReference>
<evidence type="ECO:0000256" key="1">
    <source>
        <dbReference type="ARBA" id="ARBA00022741"/>
    </source>
</evidence>
<dbReference type="PANTHER" id="PTHR11638:SF175">
    <property type="entry name" value="ATP-DEPENDENT CLP PROTEASE, ATP-BINDING SUBUNIT CLPC"/>
    <property type="match status" value="1"/>
</dbReference>
<dbReference type="InterPro" id="IPR003593">
    <property type="entry name" value="AAA+_ATPase"/>
</dbReference>
<reference evidence="6" key="1">
    <citation type="journal article" date="2019" name="Int. J. Syst. Evol. Microbiol.">
        <title>The Global Catalogue of Microorganisms (GCM) 10K type strain sequencing project: providing services to taxonomists for standard genome sequencing and annotation.</title>
        <authorList>
            <consortium name="The Broad Institute Genomics Platform"/>
            <consortium name="The Broad Institute Genome Sequencing Center for Infectious Disease"/>
            <person name="Wu L."/>
            <person name="Ma J."/>
        </authorList>
    </citation>
    <scope>NUCLEOTIDE SEQUENCE [LARGE SCALE GENOMIC DNA]</scope>
    <source>
        <strain evidence="6">CGMCC 4.1437</strain>
    </source>
</reference>
<dbReference type="EMBL" id="JBHSOF010000003">
    <property type="protein sequence ID" value="MFC5662335.1"/>
    <property type="molecule type" value="Genomic_DNA"/>
</dbReference>
<accession>A0ABW0X1A0</accession>
<dbReference type="Proteomes" id="UP001595975">
    <property type="component" value="Unassembled WGS sequence"/>
</dbReference>